<dbReference type="CTD" id="9804910"/>
<dbReference type="KEGG" id="crq:GCK72_007579"/>
<name>A0A6A5HHN3_CAERE</name>
<organism evidence="1 2">
    <name type="scientific">Caenorhabditis remanei</name>
    <name type="common">Caenorhabditis vulgaris</name>
    <dbReference type="NCBI Taxonomy" id="31234"/>
    <lineage>
        <taxon>Eukaryota</taxon>
        <taxon>Metazoa</taxon>
        <taxon>Ecdysozoa</taxon>
        <taxon>Nematoda</taxon>
        <taxon>Chromadorea</taxon>
        <taxon>Rhabditida</taxon>
        <taxon>Rhabditina</taxon>
        <taxon>Rhabditomorpha</taxon>
        <taxon>Rhabditoidea</taxon>
        <taxon>Rhabditidae</taxon>
        <taxon>Peloderinae</taxon>
        <taxon>Caenorhabditis</taxon>
    </lineage>
</organism>
<dbReference type="EMBL" id="WUAV01000002">
    <property type="protein sequence ID" value="KAF1767620.1"/>
    <property type="molecule type" value="Genomic_DNA"/>
</dbReference>
<proteinExistence type="predicted"/>
<protein>
    <submittedName>
        <fullName evidence="1">Uncharacterized protein</fullName>
    </submittedName>
</protein>
<comment type="caution">
    <text evidence="1">The sequence shown here is derived from an EMBL/GenBank/DDBJ whole genome shotgun (WGS) entry which is preliminary data.</text>
</comment>
<dbReference type="AlphaFoldDB" id="A0A6A5HHN3"/>
<sequence length="345" mass="40137">MHELIWSKDLLTILDRLDWSVSWPEARITWRYTSLESPLYSLRDIEKYATDFWKKTPKEINKEIQDGSTRSMKKMELFNPLQRFIGCTPKTEKGAVFIVCLVGTKNDSGICVAIKPEEESYFGRQSDFMSDINEIRRHYAKEYRVPNMHALTWNDKLAEVLEPLGMDDVRAQAKKTWRYGALNTYDNTIYHIKADVTQFFEMNRTAKNDHIVKTLSDKDTMDRLEFLNPLQKTIACGRKEDERVTLIICLMGPEGNFTIFDTSFQSQSAAGSKCDKGYYNEDGLCIVQIPTQEPIIDYRKMAEEERNKASTEEPEPEPLLENGNTQSLRFLFSFLIVKWFHSVLN</sequence>
<gene>
    <name evidence="1" type="ORF">GCK72_007579</name>
</gene>
<dbReference type="InterPro" id="IPR035940">
    <property type="entry name" value="CAP_sf"/>
</dbReference>
<reference evidence="1 2" key="1">
    <citation type="submission" date="2019-12" db="EMBL/GenBank/DDBJ databases">
        <title>Chromosome-level assembly of the Caenorhabditis remanei genome.</title>
        <authorList>
            <person name="Teterina A.A."/>
            <person name="Willis J.H."/>
            <person name="Phillips P.C."/>
        </authorList>
    </citation>
    <scope>NUCLEOTIDE SEQUENCE [LARGE SCALE GENOMIC DNA]</scope>
    <source>
        <strain evidence="1 2">PX506</strain>
        <tissue evidence="1">Whole organism</tissue>
    </source>
</reference>
<dbReference type="GeneID" id="9804910"/>
<dbReference type="RefSeq" id="XP_053590502.1">
    <property type="nucleotide sequence ID" value="XM_053726308.1"/>
</dbReference>
<dbReference type="Proteomes" id="UP000483820">
    <property type="component" value="Chromosome II"/>
</dbReference>
<dbReference type="Gene3D" id="3.40.33.10">
    <property type="entry name" value="CAP"/>
    <property type="match status" value="1"/>
</dbReference>
<accession>A0A6A5HHN3</accession>
<evidence type="ECO:0000313" key="1">
    <source>
        <dbReference type="EMBL" id="KAF1767620.1"/>
    </source>
</evidence>
<evidence type="ECO:0000313" key="2">
    <source>
        <dbReference type="Proteomes" id="UP000483820"/>
    </source>
</evidence>